<protein>
    <submittedName>
        <fullName evidence="2">Uncharacterized protein</fullName>
    </submittedName>
</protein>
<dbReference type="Proteomes" id="UP001218188">
    <property type="component" value="Unassembled WGS sequence"/>
</dbReference>
<feature type="region of interest" description="Disordered" evidence="1">
    <location>
        <begin position="1"/>
        <end position="41"/>
    </location>
</feature>
<comment type="caution">
    <text evidence="2">The sequence shown here is derived from an EMBL/GenBank/DDBJ whole genome shotgun (WGS) entry which is preliminary data.</text>
</comment>
<gene>
    <name evidence="2" type="ORF">C8F04DRAFT_1265329</name>
</gene>
<dbReference type="AlphaFoldDB" id="A0AAD6X1S5"/>
<evidence type="ECO:0000256" key="1">
    <source>
        <dbReference type="SAM" id="MobiDB-lite"/>
    </source>
</evidence>
<reference evidence="2" key="1">
    <citation type="submission" date="2023-03" db="EMBL/GenBank/DDBJ databases">
        <title>Massive genome expansion in bonnet fungi (Mycena s.s.) driven by repeated elements and novel gene families across ecological guilds.</title>
        <authorList>
            <consortium name="Lawrence Berkeley National Laboratory"/>
            <person name="Harder C.B."/>
            <person name="Miyauchi S."/>
            <person name="Viragh M."/>
            <person name="Kuo A."/>
            <person name="Thoen E."/>
            <person name="Andreopoulos B."/>
            <person name="Lu D."/>
            <person name="Skrede I."/>
            <person name="Drula E."/>
            <person name="Henrissat B."/>
            <person name="Morin E."/>
            <person name="Kohler A."/>
            <person name="Barry K."/>
            <person name="LaButti K."/>
            <person name="Morin E."/>
            <person name="Salamov A."/>
            <person name="Lipzen A."/>
            <person name="Mereny Z."/>
            <person name="Hegedus B."/>
            <person name="Baldrian P."/>
            <person name="Stursova M."/>
            <person name="Weitz H."/>
            <person name="Taylor A."/>
            <person name="Grigoriev I.V."/>
            <person name="Nagy L.G."/>
            <person name="Martin F."/>
            <person name="Kauserud H."/>
        </authorList>
    </citation>
    <scope>NUCLEOTIDE SEQUENCE</scope>
    <source>
        <strain evidence="2">CBHHK200</strain>
    </source>
</reference>
<proteinExistence type="predicted"/>
<evidence type="ECO:0000313" key="3">
    <source>
        <dbReference type="Proteomes" id="UP001218188"/>
    </source>
</evidence>
<organism evidence="2 3">
    <name type="scientific">Mycena alexandri</name>
    <dbReference type="NCBI Taxonomy" id="1745969"/>
    <lineage>
        <taxon>Eukaryota</taxon>
        <taxon>Fungi</taxon>
        <taxon>Dikarya</taxon>
        <taxon>Basidiomycota</taxon>
        <taxon>Agaricomycotina</taxon>
        <taxon>Agaricomycetes</taxon>
        <taxon>Agaricomycetidae</taxon>
        <taxon>Agaricales</taxon>
        <taxon>Marasmiineae</taxon>
        <taxon>Mycenaceae</taxon>
        <taxon>Mycena</taxon>
    </lineage>
</organism>
<accession>A0AAD6X1S5</accession>
<feature type="compositionally biased region" description="Pro residues" evidence="1">
    <location>
        <begin position="8"/>
        <end position="19"/>
    </location>
</feature>
<sequence>MLVRPAPIISPPAAPPPSRRLPGLRMPRAGSTGPSPLPTWLHDACTARPDHFTTRRFPAAPRRFPPPSWPTHAQGRLDTSLPAAHLAPRCLYRPPRSFRHPSLPCRFPPPSWPTNTQARLDRSLPTAHLAPRCLYGPPRSFHHPSLPCRSPPLPAAFLAYARPGQARHVPPRCPPGSTMLVPPAPIISPPVASLPLPATFLAYEHPGQARHVPPPCLVLPTWLHDACTTPTDHFATRRFPAASRRIPGLCTPRAGSTQGPPVVWCCPLGPTMPVRPPLEHFTPTASPLHSPRFPLHSQPTHTMGRLHTMPPAPSYHLQPTYTASRTFFCIIPSFSMSESPSYRWGWFYLSSPLGF</sequence>
<name>A0AAD6X1S5_9AGAR</name>
<dbReference type="EMBL" id="JARJCM010000105">
    <property type="protein sequence ID" value="KAJ7029109.1"/>
    <property type="molecule type" value="Genomic_DNA"/>
</dbReference>
<keyword evidence="3" id="KW-1185">Reference proteome</keyword>
<evidence type="ECO:0000313" key="2">
    <source>
        <dbReference type="EMBL" id="KAJ7029109.1"/>
    </source>
</evidence>